<accession>A0A553P0B9</accession>
<evidence type="ECO:0000313" key="1">
    <source>
        <dbReference type="EMBL" id="TRY71135.1"/>
    </source>
</evidence>
<name>A0A553P0B9_TIGCA</name>
<sequence>VLLLDRLWSAYLLLERDEEAQEGAAVDGRTLDWYGGSFGSLCVFPSGFGAKTEGELLNLLLPEEDKTTHMCPVDIGTKVNMAGHYSQVGMNSIMFHHCPALRAPFNQDWTISFRSAAQDVKTVKLMPLDNTSV</sequence>
<protein>
    <submittedName>
        <fullName evidence="1">Uncharacterized protein</fullName>
    </submittedName>
</protein>
<reference evidence="1 2" key="1">
    <citation type="journal article" date="2018" name="Nat. Ecol. Evol.">
        <title>Genomic signatures of mitonuclear coevolution across populations of Tigriopus californicus.</title>
        <authorList>
            <person name="Barreto F.S."/>
            <person name="Watson E.T."/>
            <person name="Lima T.G."/>
            <person name="Willett C.S."/>
            <person name="Edmands S."/>
            <person name="Li W."/>
            <person name="Burton R.S."/>
        </authorList>
    </citation>
    <scope>NUCLEOTIDE SEQUENCE [LARGE SCALE GENOMIC DNA]</scope>
    <source>
        <strain evidence="1 2">San Diego</strain>
    </source>
</reference>
<organism evidence="1 2">
    <name type="scientific">Tigriopus californicus</name>
    <name type="common">Marine copepod</name>
    <dbReference type="NCBI Taxonomy" id="6832"/>
    <lineage>
        <taxon>Eukaryota</taxon>
        <taxon>Metazoa</taxon>
        <taxon>Ecdysozoa</taxon>
        <taxon>Arthropoda</taxon>
        <taxon>Crustacea</taxon>
        <taxon>Multicrustacea</taxon>
        <taxon>Hexanauplia</taxon>
        <taxon>Copepoda</taxon>
        <taxon>Harpacticoida</taxon>
        <taxon>Harpacticidae</taxon>
        <taxon>Tigriopus</taxon>
    </lineage>
</organism>
<comment type="caution">
    <text evidence="1">The sequence shown here is derived from an EMBL/GenBank/DDBJ whole genome shotgun (WGS) entry which is preliminary data.</text>
</comment>
<gene>
    <name evidence="1" type="ORF">TCAL_16432</name>
</gene>
<feature type="non-terminal residue" evidence="1">
    <location>
        <position position="1"/>
    </location>
</feature>
<proteinExistence type="predicted"/>
<keyword evidence="2" id="KW-1185">Reference proteome</keyword>
<dbReference type="EMBL" id="VCGU01000009">
    <property type="protein sequence ID" value="TRY71135.1"/>
    <property type="molecule type" value="Genomic_DNA"/>
</dbReference>
<evidence type="ECO:0000313" key="2">
    <source>
        <dbReference type="Proteomes" id="UP000318571"/>
    </source>
</evidence>
<dbReference type="Proteomes" id="UP000318571">
    <property type="component" value="Chromosome 9"/>
</dbReference>
<dbReference type="AlphaFoldDB" id="A0A553P0B9"/>